<sequence>MPYNKTIWNNGASPGISADRLNNMEEGIESAHLVIDQLKNTVSNLETRTKTLEDSLLNDFKNNIFFVNFKEIQKVKVSSGWYDKGNKRLVIL</sequence>
<evidence type="ECO:0000313" key="2">
    <source>
        <dbReference type="EMBL" id="AKF92718.1"/>
    </source>
</evidence>
<reference evidence="2" key="1">
    <citation type="submission" date="2015-03" db="EMBL/GenBank/DDBJ databases">
        <title>MIGS Cultured Bacterial/Archaeal sample from Brevibacillus laterosporus.</title>
        <authorList>
            <person name="Zeng D."/>
            <person name="Zhu L."/>
            <person name="Dong G."/>
            <person name="Ye W."/>
            <person name="Ren D."/>
            <person name="Wu L."/>
            <person name="Xu J."/>
            <person name="Li G."/>
            <person name="Guo L."/>
        </authorList>
    </citation>
    <scope>NUCLEOTIDE SEQUENCE</scope>
    <source>
        <strain evidence="2">B9</strain>
    </source>
</reference>
<proteinExistence type="predicted"/>
<gene>
    <name evidence="2" type="ORF">EX87_02795</name>
</gene>
<feature type="coiled-coil region" evidence="1">
    <location>
        <begin position="21"/>
        <end position="55"/>
    </location>
</feature>
<dbReference type="AlphaFoldDB" id="A0A0F7EFN7"/>
<organism evidence="2">
    <name type="scientific">Brevibacillus laterosporus</name>
    <name type="common">Bacillus laterosporus</name>
    <dbReference type="NCBI Taxonomy" id="1465"/>
    <lineage>
        <taxon>Bacteria</taxon>
        <taxon>Bacillati</taxon>
        <taxon>Bacillota</taxon>
        <taxon>Bacilli</taxon>
        <taxon>Bacillales</taxon>
        <taxon>Paenibacillaceae</taxon>
        <taxon>Brevibacillus</taxon>
    </lineage>
</organism>
<dbReference type="RefSeq" id="WP_051870393.1">
    <property type="nucleotide sequence ID" value="NZ_CP011074.1"/>
</dbReference>
<name>A0A0F7EFN7_BRELA</name>
<protein>
    <submittedName>
        <fullName evidence="2">Uncharacterized protein</fullName>
    </submittedName>
</protein>
<accession>A0A0F7EFN7</accession>
<keyword evidence="1" id="KW-0175">Coiled coil</keyword>
<evidence type="ECO:0000256" key="1">
    <source>
        <dbReference type="SAM" id="Coils"/>
    </source>
</evidence>
<dbReference type="EMBL" id="CP011074">
    <property type="protein sequence ID" value="AKF92718.1"/>
    <property type="molecule type" value="Genomic_DNA"/>
</dbReference>